<name>A0ABR4H5M4_9EURO</name>
<evidence type="ECO:0000313" key="3">
    <source>
        <dbReference type="Proteomes" id="UP001610334"/>
    </source>
</evidence>
<dbReference type="PRINTS" id="PR00368">
    <property type="entry name" value="FADPNR"/>
</dbReference>
<sequence length="421" mass="46692">MMSESWEFTTKALLAMAGLGAQRTLQRIQATAHRWTWRDTEQAKNVVIIGGSYAGTHLARRLSETLPKGYKAVLIERNSHFNHLFVFPRFAVVPGHEHTAFVPYTGVESSFGLTNILRHVRDSVTGLTDTHVRLASGESIPYEYMAIATGTWQPPPSKASSMEKGDACLEMQGSQKRIQHANRIAVIGGGPVGIQIATDIASHFPSKKVTLVHSRAQLLPYFGSKLHEYAYQRMKELNIDVVLGERPVVTEDADDAGKRTLLFGDGRMKSYDLVIPCTGQRPNSGLLEEFAPAAVCQTTRQILVRPTLQIADPSNPNPKLFALGDVAKTNAPRMARAARAQANVVTSNILSMIYQGKASTNYTPQVYEGAIKLTLGKRRWIFYGQDENGKEMSRTGEDRDGNLKVEHVWRDLEVEFVAESR</sequence>
<dbReference type="InterPro" id="IPR036188">
    <property type="entry name" value="FAD/NAD-bd_sf"/>
</dbReference>
<evidence type="ECO:0000259" key="1">
    <source>
        <dbReference type="Pfam" id="PF07992"/>
    </source>
</evidence>
<organism evidence="2 3">
    <name type="scientific">Aspergillus granulosus</name>
    <dbReference type="NCBI Taxonomy" id="176169"/>
    <lineage>
        <taxon>Eukaryota</taxon>
        <taxon>Fungi</taxon>
        <taxon>Dikarya</taxon>
        <taxon>Ascomycota</taxon>
        <taxon>Pezizomycotina</taxon>
        <taxon>Eurotiomycetes</taxon>
        <taxon>Eurotiomycetidae</taxon>
        <taxon>Eurotiales</taxon>
        <taxon>Aspergillaceae</taxon>
        <taxon>Aspergillus</taxon>
        <taxon>Aspergillus subgen. Nidulantes</taxon>
    </lineage>
</organism>
<dbReference type="PANTHER" id="PTHR43735:SF5">
    <property type="entry name" value="FAD_NAD(P)-BINDING DOMAIN-CONTAINING PROTEIN"/>
    <property type="match status" value="1"/>
</dbReference>
<gene>
    <name evidence="2" type="ORF">BJX63DRAFT_444493</name>
</gene>
<dbReference type="SUPFAM" id="SSF51905">
    <property type="entry name" value="FAD/NAD(P)-binding domain"/>
    <property type="match status" value="1"/>
</dbReference>
<protein>
    <recommendedName>
        <fullName evidence="1">FAD/NAD(P)-binding domain-containing protein</fullName>
    </recommendedName>
</protein>
<dbReference type="PANTHER" id="PTHR43735">
    <property type="entry name" value="APOPTOSIS-INDUCING FACTOR 1"/>
    <property type="match status" value="1"/>
</dbReference>
<comment type="caution">
    <text evidence="2">The sequence shown here is derived from an EMBL/GenBank/DDBJ whole genome shotgun (WGS) entry which is preliminary data.</text>
</comment>
<dbReference type="EMBL" id="JBFXLT010000067">
    <property type="protein sequence ID" value="KAL2810741.1"/>
    <property type="molecule type" value="Genomic_DNA"/>
</dbReference>
<dbReference type="Pfam" id="PF07992">
    <property type="entry name" value="Pyr_redox_2"/>
    <property type="match status" value="1"/>
</dbReference>
<dbReference type="Proteomes" id="UP001610334">
    <property type="component" value="Unassembled WGS sequence"/>
</dbReference>
<accession>A0ABR4H5M4</accession>
<keyword evidence="3" id="KW-1185">Reference proteome</keyword>
<reference evidence="2 3" key="1">
    <citation type="submission" date="2024-07" db="EMBL/GenBank/DDBJ databases">
        <title>Section-level genome sequencing and comparative genomics of Aspergillus sections Usti and Cavernicolus.</title>
        <authorList>
            <consortium name="Lawrence Berkeley National Laboratory"/>
            <person name="Nybo J.L."/>
            <person name="Vesth T.C."/>
            <person name="Theobald S."/>
            <person name="Frisvad J.C."/>
            <person name="Larsen T.O."/>
            <person name="Kjaerboelling I."/>
            <person name="Rothschild-Mancinelli K."/>
            <person name="Lyhne E.K."/>
            <person name="Kogle M.E."/>
            <person name="Barry K."/>
            <person name="Clum A."/>
            <person name="Na H."/>
            <person name="Ledsgaard L."/>
            <person name="Lin J."/>
            <person name="Lipzen A."/>
            <person name="Kuo A."/>
            <person name="Riley R."/>
            <person name="Mondo S."/>
            <person name="Labutti K."/>
            <person name="Haridas S."/>
            <person name="Pangalinan J."/>
            <person name="Salamov A.A."/>
            <person name="Simmons B.A."/>
            <person name="Magnuson J.K."/>
            <person name="Chen J."/>
            <person name="Drula E."/>
            <person name="Henrissat B."/>
            <person name="Wiebenga A."/>
            <person name="Lubbers R.J."/>
            <person name="Gomes A.C."/>
            <person name="Makela M.R."/>
            <person name="Stajich J."/>
            <person name="Grigoriev I.V."/>
            <person name="Mortensen U.H."/>
            <person name="De Vries R.P."/>
            <person name="Baker S.E."/>
            <person name="Andersen M.R."/>
        </authorList>
    </citation>
    <scope>NUCLEOTIDE SEQUENCE [LARGE SCALE GENOMIC DNA]</scope>
    <source>
        <strain evidence="2 3">CBS 588.65</strain>
    </source>
</reference>
<dbReference type="InterPro" id="IPR023753">
    <property type="entry name" value="FAD/NAD-binding_dom"/>
</dbReference>
<dbReference type="Gene3D" id="3.50.50.100">
    <property type="match status" value="1"/>
</dbReference>
<feature type="domain" description="FAD/NAD(P)-binding" evidence="1">
    <location>
        <begin position="45"/>
        <end position="342"/>
    </location>
</feature>
<proteinExistence type="predicted"/>
<evidence type="ECO:0000313" key="2">
    <source>
        <dbReference type="EMBL" id="KAL2810741.1"/>
    </source>
</evidence>